<dbReference type="Proteomes" id="UP001150830">
    <property type="component" value="Unassembled WGS sequence"/>
</dbReference>
<comment type="caution">
    <text evidence="1">The sequence shown here is derived from an EMBL/GenBank/DDBJ whole genome shotgun (WGS) entry which is preliminary data.</text>
</comment>
<sequence>MWYLPEWRGNLLSPGCTPARALTEYSQLFGSVEGNTTFYALPDRMRLQGWLDQASEHFRFCFKVPRDISHAADPLEAWNGKPGALFRGFLDQILAYAPHKLGVVLLQLPATFSAERMSALFACLDQLVMLKGVVWALECRHLSFFDKSLNEQQLLRGLADRGVDRVMFDSRGLFHDDSATEEILDARRKKPRMPVHAVATGNNPVVRFIGHSQYEPNRLFLQQWHKRIVQWQSEGKTPWVFWHTAGNRDVGKFYRWTMANIWNQTITLPGEVGGGVTPDLWG</sequence>
<dbReference type="AlphaFoldDB" id="A0A9X3IUS0"/>
<dbReference type="PANTHER" id="PTHR30348:SF9">
    <property type="entry name" value="UPF0759 PROTEIN YECE"/>
    <property type="match status" value="1"/>
</dbReference>
<evidence type="ECO:0000313" key="2">
    <source>
        <dbReference type="Proteomes" id="UP001150830"/>
    </source>
</evidence>
<organism evidence="1 2">
    <name type="scientific">Parathalassolituus penaei</name>
    <dbReference type="NCBI Taxonomy" id="2997323"/>
    <lineage>
        <taxon>Bacteria</taxon>
        <taxon>Pseudomonadati</taxon>
        <taxon>Pseudomonadota</taxon>
        <taxon>Gammaproteobacteria</taxon>
        <taxon>Oceanospirillales</taxon>
        <taxon>Oceanospirillaceae</taxon>
        <taxon>Parathalassolituus</taxon>
    </lineage>
</organism>
<keyword evidence="2" id="KW-1185">Reference proteome</keyword>
<gene>
    <name evidence="1" type="ORF">OUO13_14890</name>
</gene>
<dbReference type="SUPFAM" id="SSF117396">
    <property type="entry name" value="TM1631-like"/>
    <property type="match status" value="1"/>
</dbReference>
<dbReference type="RefSeq" id="WP_283174683.1">
    <property type="nucleotide sequence ID" value="NZ_JAPNOA010000055.1"/>
</dbReference>
<protein>
    <submittedName>
        <fullName evidence="1">DUF72 domain-containing protein</fullName>
    </submittedName>
</protein>
<dbReference type="EMBL" id="JAPNOA010000055">
    <property type="protein sequence ID" value="MCY0966473.1"/>
    <property type="molecule type" value="Genomic_DNA"/>
</dbReference>
<dbReference type="Gene3D" id="3.20.20.410">
    <property type="entry name" value="Protein of unknown function UPF0759"/>
    <property type="match status" value="1"/>
</dbReference>
<dbReference type="PANTHER" id="PTHR30348">
    <property type="entry name" value="UNCHARACTERIZED PROTEIN YECE"/>
    <property type="match status" value="1"/>
</dbReference>
<accession>A0A9X3IUS0</accession>
<proteinExistence type="predicted"/>
<evidence type="ECO:0000313" key="1">
    <source>
        <dbReference type="EMBL" id="MCY0966473.1"/>
    </source>
</evidence>
<name>A0A9X3IUS0_9GAMM</name>
<dbReference type="InterPro" id="IPR036520">
    <property type="entry name" value="UPF0759_sf"/>
</dbReference>
<dbReference type="InterPro" id="IPR002763">
    <property type="entry name" value="DUF72"/>
</dbReference>
<dbReference type="Pfam" id="PF01904">
    <property type="entry name" value="DUF72"/>
    <property type="match status" value="1"/>
</dbReference>
<reference evidence="1" key="1">
    <citation type="submission" date="2022-11" db="EMBL/GenBank/DDBJ databases">
        <title>Parathalassolutuus dongxingensis gen. nov., sp. nov., a novel member of family Oceanospirillaceae isolated from a coastal shrimp pond in Guangxi, China.</title>
        <authorList>
            <person name="Chen H."/>
        </authorList>
    </citation>
    <scope>NUCLEOTIDE SEQUENCE</scope>
    <source>
        <strain evidence="1">G-43</strain>
    </source>
</reference>